<feature type="domain" description="GFO/IDH/MocA-like oxidoreductase" evidence="4">
    <location>
        <begin position="128"/>
        <end position="247"/>
    </location>
</feature>
<dbReference type="SUPFAM" id="SSF55347">
    <property type="entry name" value="Glyceraldehyde-3-phosphate dehydrogenase-like, C-terminal domain"/>
    <property type="match status" value="1"/>
</dbReference>
<dbReference type="GO" id="GO:0000166">
    <property type="term" value="F:nucleotide binding"/>
    <property type="evidence" value="ECO:0007669"/>
    <property type="project" value="InterPro"/>
</dbReference>
<evidence type="ECO:0000256" key="1">
    <source>
        <dbReference type="ARBA" id="ARBA00010928"/>
    </source>
</evidence>
<dbReference type="RefSeq" id="WP_306209752.1">
    <property type="nucleotide sequence ID" value="NZ_CP132353.1"/>
</dbReference>
<dbReference type="Pfam" id="PF01408">
    <property type="entry name" value="GFO_IDH_MocA"/>
    <property type="match status" value="1"/>
</dbReference>
<accession>A0AA50HQV5</accession>
<dbReference type="EMBL" id="CP132353">
    <property type="protein sequence ID" value="WLS79193.1"/>
    <property type="molecule type" value="Genomic_DNA"/>
</dbReference>
<dbReference type="Proteomes" id="UP001228139">
    <property type="component" value="Chromosome"/>
</dbReference>
<dbReference type="GO" id="GO:0050112">
    <property type="term" value="F:inositol 2-dehydrogenase (NAD+) activity"/>
    <property type="evidence" value="ECO:0007669"/>
    <property type="project" value="UniProtKB-EC"/>
</dbReference>
<keyword evidence="6" id="KW-1185">Reference proteome</keyword>
<dbReference type="EC" id="1.1.1.18" evidence="5"/>
<evidence type="ECO:0000259" key="4">
    <source>
        <dbReference type="Pfam" id="PF22725"/>
    </source>
</evidence>
<keyword evidence="2 5" id="KW-0560">Oxidoreductase</keyword>
<dbReference type="PANTHER" id="PTHR42840:SF3">
    <property type="entry name" value="BINDING ROSSMANN FOLD OXIDOREDUCTASE, PUTATIVE (AFU_ORTHOLOGUE AFUA_2G10240)-RELATED"/>
    <property type="match status" value="1"/>
</dbReference>
<feature type="domain" description="Gfo/Idh/MocA-like oxidoreductase N-terminal" evidence="3">
    <location>
        <begin position="3"/>
        <end position="119"/>
    </location>
</feature>
<name>A0AA50HQV5_9GAMM</name>
<dbReference type="PANTHER" id="PTHR42840">
    <property type="entry name" value="NAD(P)-BINDING ROSSMANN-FOLD SUPERFAMILY PROTEIN-RELATED"/>
    <property type="match status" value="1"/>
</dbReference>
<proteinExistence type="inferred from homology"/>
<protein>
    <submittedName>
        <fullName evidence="5">Inositol 2-dehydrogenase</fullName>
        <ecNumber evidence="5">1.1.1.18</ecNumber>
    </submittedName>
</protein>
<comment type="similarity">
    <text evidence="1">Belongs to the Gfo/Idh/MocA family.</text>
</comment>
<dbReference type="SUPFAM" id="SSF51735">
    <property type="entry name" value="NAD(P)-binding Rossmann-fold domains"/>
    <property type="match status" value="1"/>
</dbReference>
<dbReference type="Gene3D" id="3.30.360.10">
    <property type="entry name" value="Dihydrodipicolinate Reductase, domain 2"/>
    <property type="match status" value="1"/>
</dbReference>
<evidence type="ECO:0000256" key="2">
    <source>
        <dbReference type="ARBA" id="ARBA00023002"/>
    </source>
</evidence>
<dbReference type="AlphaFoldDB" id="A0AA50HQV5"/>
<evidence type="ECO:0000259" key="3">
    <source>
        <dbReference type="Pfam" id="PF01408"/>
    </source>
</evidence>
<dbReference type="InterPro" id="IPR000683">
    <property type="entry name" value="Gfo/Idh/MocA-like_OxRdtase_N"/>
</dbReference>
<dbReference type="Pfam" id="PF22725">
    <property type="entry name" value="GFO_IDH_MocA_C3"/>
    <property type="match status" value="1"/>
</dbReference>
<sequence>MYNVALFGAGRIGQIHAANIAAHPDCRLQYVVDLYQPAAQALAEKFGAQVATAEQALNDSSIQLVAICSATNTHADLIEAAARAGKAIFCEKPVDLSLERVERCLATVKETGVTLMVGFNRRFDPSMAQLQQSLAAGEIGQTEIVTISSRDPGAPPAEYLKTSGGLFRDMTIHDFDMARWLLQEEPVTVYASASSLVDPAIKALGDIDTAIVTLTCASGKMAVITNSRRATYGYDQRIEVHGSEGMLAVTNLPESSLVKSSLSGVVAQKPMYFFLQRYAEAYRLEFASLITHLKSGTAVTPGGEDGLQALRLADAALASLTSGEVVRLKA</sequence>
<dbReference type="NCBIfam" id="TIGR04380">
    <property type="entry name" value="myo_inos_iolG"/>
    <property type="match status" value="1"/>
</dbReference>
<dbReference type="InterPro" id="IPR030827">
    <property type="entry name" value="Myo_inos_IolG"/>
</dbReference>
<dbReference type="InterPro" id="IPR055170">
    <property type="entry name" value="GFO_IDH_MocA-like_dom"/>
</dbReference>
<dbReference type="InterPro" id="IPR036291">
    <property type="entry name" value="NAD(P)-bd_dom_sf"/>
</dbReference>
<organism evidence="5 6">
    <name type="scientific">Erwinia pyri</name>
    <dbReference type="NCBI Taxonomy" id="3062598"/>
    <lineage>
        <taxon>Bacteria</taxon>
        <taxon>Pseudomonadati</taxon>
        <taxon>Pseudomonadota</taxon>
        <taxon>Gammaproteobacteria</taxon>
        <taxon>Enterobacterales</taxon>
        <taxon>Erwiniaceae</taxon>
        <taxon>Erwinia</taxon>
    </lineage>
</organism>
<reference evidence="5 6" key="1">
    <citation type="submission" date="2023-07" db="EMBL/GenBank/DDBJ databases">
        <title>Pathogenic bacteria of pear tree diseases.</title>
        <authorList>
            <person name="Zhang Z."/>
            <person name="He L."/>
            <person name="Huang R."/>
        </authorList>
    </citation>
    <scope>NUCLEOTIDE SEQUENCE [LARGE SCALE GENOMIC DNA]</scope>
    <source>
        <strain evidence="5 6">DE2</strain>
    </source>
</reference>
<evidence type="ECO:0000313" key="5">
    <source>
        <dbReference type="EMBL" id="WLS79193.1"/>
    </source>
</evidence>
<evidence type="ECO:0000313" key="6">
    <source>
        <dbReference type="Proteomes" id="UP001228139"/>
    </source>
</evidence>
<gene>
    <name evidence="5" type="primary">iolG</name>
    <name evidence="5" type="ORF">Q3V30_01355</name>
</gene>
<dbReference type="KEGG" id="epi:Q3V30_01355"/>
<dbReference type="Gene3D" id="3.40.50.720">
    <property type="entry name" value="NAD(P)-binding Rossmann-like Domain"/>
    <property type="match status" value="1"/>
</dbReference>